<feature type="region of interest" description="Disordered" evidence="2">
    <location>
        <begin position="600"/>
        <end position="637"/>
    </location>
</feature>
<accession>V4BGN1</accession>
<evidence type="ECO:0000313" key="5">
    <source>
        <dbReference type="Proteomes" id="UP000030746"/>
    </source>
</evidence>
<feature type="compositionally biased region" description="Basic residues" evidence="2">
    <location>
        <begin position="625"/>
        <end position="634"/>
    </location>
</feature>
<feature type="domain" description="DUF4455" evidence="3">
    <location>
        <begin position="135"/>
        <end position="599"/>
    </location>
</feature>
<gene>
    <name evidence="4" type="ORF">LOTGIDRAFT_156277</name>
</gene>
<dbReference type="STRING" id="225164.V4BGN1"/>
<keyword evidence="1" id="KW-0175">Coiled coil</keyword>
<sequence>MAETTTMRVIPSGKIYRQMFDAQVQLNKSLTAVPKRPKSPSTRQSVSATNSVPLVRLNTDETKHGVLTERQQTWVNGFPNEPHIENPVLYRQYADYMSRKLRSQEALVYDEEVQALPDIVVPTKKGSDIIDRIASSRKERHEAAVEDMQQEFNVISSNFEPCITEASESILNQLESDDEELTELLNQISTDEDLIGLELYELERIWEEVQSHSPSRQGWILQLDQTLKTLEDNRTQQIRSVFEVYSDKLEKIAHLLAPDLQKYLDKEAQNMNKVMLSNRRAFADLFVRLMSADIEREKTQYALWKRRKEDWSALKTKKYVDEFKVFMKSEEVTKPEGVDTVLENMLEDQQTLNIKRLDLVQSLVDMKPPMSTKTSVFKWNQTMKSLSQEIETINQKHLSKLHEEYELICQTCIDRMNKVKERLINEGVCTPVKSQSVVDIQMLPLVGEQQKTFEENLEVMENALETHGLTMTTDIKSLFKFSQGAAHVWDVHEIGLAKQERALQEKLENCRQEHDSKNQETEAMLDNIMDKMRQDGNEQNLATSLVKSLEMLERIRLSYEVFHQKQTDIVKTYPEMVTSELSNYDDSVCKFFLVDRIHPDDRPESVDSEGRNSQASVSSQEEKKKERKKKRRASRVKDMSEMRILLNYFGCSL</sequence>
<feature type="compositionally biased region" description="Basic and acidic residues" evidence="2">
    <location>
        <begin position="600"/>
        <end position="610"/>
    </location>
</feature>
<dbReference type="PANTHER" id="PTHR21444">
    <property type="entry name" value="COILED-COIL DOMAIN-CONTAINING PROTEIN 180"/>
    <property type="match status" value="1"/>
</dbReference>
<dbReference type="PANTHER" id="PTHR21444:SF14">
    <property type="entry name" value="COILED-COIL DOMAIN-CONTAINING PROTEIN 180"/>
    <property type="match status" value="1"/>
</dbReference>
<dbReference type="CTD" id="20236970"/>
<dbReference type="OrthoDB" id="431588at2759"/>
<dbReference type="OMA" id="VMNHALL"/>
<feature type="coiled-coil region" evidence="1">
    <location>
        <begin position="138"/>
        <end position="191"/>
    </location>
</feature>
<name>V4BGN1_LOTGI</name>
<dbReference type="RefSeq" id="XP_009044531.1">
    <property type="nucleotide sequence ID" value="XM_009046283.1"/>
</dbReference>
<feature type="coiled-coil region" evidence="1">
    <location>
        <begin position="500"/>
        <end position="531"/>
    </location>
</feature>
<organism evidence="4 5">
    <name type="scientific">Lottia gigantea</name>
    <name type="common">Giant owl limpet</name>
    <dbReference type="NCBI Taxonomy" id="225164"/>
    <lineage>
        <taxon>Eukaryota</taxon>
        <taxon>Metazoa</taxon>
        <taxon>Spiralia</taxon>
        <taxon>Lophotrochozoa</taxon>
        <taxon>Mollusca</taxon>
        <taxon>Gastropoda</taxon>
        <taxon>Patellogastropoda</taxon>
        <taxon>Lottioidea</taxon>
        <taxon>Lottiidae</taxon>
        <taxon>Lottia</taxon>
    </lineage>
</organism>
<evidence type="ECO:0000256" key="2">
    <source>
        <dbReference type="SAM" id="MobiDB-lite"/>
    </source>
</evidence>
<dbReference type="HOGENOM" id="CLU_016947_0_0_1"/>
<evidence type="ECO:0000313" key="4">
    <source>
        <dbReference type="EMBL" id="ESP05022.1"/>
    </source>
</evidence>
<dbReference type="InterPro" id="IPR028089">
    <property type="entry name" value="DUF4455"/>
</dbReference>
<dbReference type="AlphaFoldDB" id="V4BGN1"/>
<dbReference type="GeneID" id="20236970"/>
<dbReference type="KEGG" id="lgi:LOTGIDRAFT_156277"/>
<dbReference type="Pfam" id="PF14643">
    <property type="entry name" value="DUF4455"/>
    <property type="match status" value="1"/>
</dbReference>
<evidence type="ECO:0000259" key="3">
    <source>
        <dbReference type="Pfam" id="PF14643"/>
    </source>
</evidence>
<proteinExistence type="predicted"/>
<dbReference type="Proteomes" id="UP000030746">
    <property type="component" value="Unassembled WGS sequence"/>
</dbReference>
<protein>
    <recommendedName>
        <fullName evidence="3">DUF4455 domain-containing protein</fullName>
    </recommendedName>
</protein>
<dbReference type="EMBL" id="KB199651">
    <property type="protein sequence ID" value="ESP05022.1"/>
    <property type="molecule type" value="Genomic_DNA"/>
</dbReference>
<reference evidence="4 5" key="1">
    <citation type="journal article" date="2013" name="Nature">
        <title>Insights into bilaterian evolution from three spiralian genomes.</title>
        <authorList>
            <person name="Simakov O."/>
            <person name="Marletaz F."/>
            <person name="Cho S.J."/>
            <person name="Edsinger-Gonzales E."/>
            <person name="Havlak P."/>
            <person name="Hellsten U."/>
            <person name="Kuo D.H."/>
            <person name="Larsson T."/>
            <person name="Lv J."/>
            <person name="Arendt D."/>
            <person name="Savage R."/>
            <person name="Osoegawa K."/>
            <person name="de Jong P."/>
            <person name="Grimwood J."/>
            <person name="Chapman J.A."/>
            <person name="Shapiro H."/>
            <person name="Aerts A."/>
            <person name="Otillar R.P."/>
            <person name="Terry A.Y."/>
            <person name="Boore J.L."/>
            <person name="Grigoriev I.V."/>
            <person name="Lindberg D.R."/>
            <person name="Seaver E.C."/>
            <person name="Weisblat D.A."/>
            <person name="Putnam N.H."/>
            <person name="Rokhsar D.S."/>
        </authorList>
    </citation>
    <scope>NUCLEOTIDE SEQUENCE [LARGE SCALE GENOMIC DNA]</scope>
</reference>
<keyword evidence="5" id="KW-1185">Reference proteome</keyword>
<evidence type="ECO:0000256" key="1">
    <source>
        <dbReference type="SAM" id="Coils"/>
    </source>
</evidence>